<accession>M3GU80</accession>
<dbReference type="AlphaFoldDB" id="M3GU80"/>
<comment type="caution">
    <text evidence="1">The sequence shown here is derived from an EMBL/GenBank/DDBJ whole genome shotgun (WGS) entry which is preliminary data.</text>
</comment>
<evidence type="ECO:0000313" key="2">
    <source>
        <dbReference type="Proteomes" id="UP000011770"/>
    </source>
</evidence>
<organism evidence="1 2">
    <name type="scientific">Leptospira weilii serovar Topaz str. LT2116</name>
    <dbReference type="NCBI Taxonomy" id="1088540"/>
    <lineage>
        <taxon>Bacteria</taxon>
        <taxon>Pseudomonadati</taxon>
        <taxon>Spirochaetota</taxon>
        <taxon>Spirochaetia</taxon>
        <taxon>Leptospirales</taxon>
        <taxon>Leptospiraceae</taxon>
        <taxon>Leptospira</taxon>
    </lineage>
</organism>
<evidence type="ECO:0000313" key="1">
    <source>
        <dbReference type="EMBL" id="EMF80476.1"/>
    </source>
</evidence>
<dbReference type="Proteomes" id="UP000011770">
    <property type="component" value="Unassembled WGS sequence"/>
</dbReference>
<proteinExistence type="predicted"/>
<protein>
    <submittedName>
        <fullName evidence="1">Uncharacterized protein</fullName>
    </submittedName>
</protein>
<dbReference type="EMBL" id="AHOR02000052">
    <property type="protein sequence ID" value="EMF80476.1"/>
    <property type="molecule type" value="Genomic_DNA"/>
</dbReference>
<gene>
    <name evidence="1" type="ORF">LEP1GSC188_0553</name>
</gene>
<sequence>MYVELTWNPEVRCVYFDVEKKSLVKVEKLPEDLERIEGLLPYVPK</sequence>
<name>M3GU80_9LEPT</name>
<reference evidence="1 2" key="1">
    <citation type="submission" date="2013-01" db="EMBL/GenBank/DDBJ databases">
        <authorList>
            <person name="Harkins D.M."/>
            <person name="Durkin A.S."/>
            <person name="Brinkac L.M."/>
            <person name="Haft D.H."/>
            <person name="Selengut J.D."/>
            <person name="Sanka R."/>
            <person name="DePew J."/>
            <person name="Purushe J."/>
            <person name="Tulsiani S.M."/>
            <person name="Graham G.C."/>
            <person name="Burns M.-A."/>
            <person name="Dohnt M.F."/>
            <person name="Smythe L.D."/>
            <person name="McKay D.B."/>
            <person name="Craig S.B."/>
            <person name="Vinetz J.M."/>
            <person name="Sutton G.G."/>
            <person name="Nierman W.C."/>
            <person name="Fouts D.E."/>
        </authorList>
    </citation>
    <scope>NUCLEOTIDE SEQUENCE [LARGE SCALE GENOMIC DNA]</scope>
    <source>
        <strain evidence="1 2">LT2116</strain>
    </source>
</reference>